<accession>A0A0R0AUY8</accession>
<organism evidence="1 2">
    <name type="scientific">Stenotrophomonas panacihumi</name>
    <dbReference type="NCBI Taxonomy" id="676599"/>
    <lineage>
        <taxon>Bacteria</taxon>
        <taxon>Pseudomonadati</taxon>
        <taxon>Pseudomonadota</taxon>
        <taxon>Gammaproteobacteria</taxon>
        <taxon>Lysobacterales</taxon>
        <taxon>Lysobacteraceae</taxon>
        <taxon>Stenotrophomonas</taxon>
    </lineage>
</organism>
<evidence type="ECO:0000313" key="1">
    <source>
        <dbReference type="EMBL" id="KRG45834.1"/>
    </source>
</evidence>
<evidence type="ECO:0000313" key="2">
    <source>
        <dbReference type="Proteomes" id="UP000051802"/>
    </source>
</evidence>
<dbReference type="STRING" id="676599.ARC20_07215"/>
<reference evidence="1 2" key="1">
    <citation type="submission" date="2015-10" db="EMBL/GenBank/DDBJ databases">
        <title>Genome sequencing and analysis of members of genus Stenotrophomonas.</title>
        <authorList>
            <person name="Patil P.P."/>
            <person name="Midha S."/>
            <person name="Patil P.B."/>
        </authorList>
    </citation>
    <scope>NUCLEOTIDE SEQUENCE [LARGE SCALE GENOMIC DNA]</scope>
    <source>
        <strain evidence="1 2">JCM 16536</strain>
    </source>
</reference>
<sequence>MANVTPDARALLACVLADDLDQALALGLMDYQPQPDDDALDPAHPDLPRRLLAAQDHLRTAWEARERYRQRAARLARRAAERDARRAPPPVVDRPAAPALPAAAAAILARAKARAAGRDPA</sequence>
<name>A0A0R0AUY8_9GAMM</name>
<protein>
    <submittedName>
        <fullName evidence="1">Uncharacterized protein</fullName>
    </submittedName>
</protein>
<comment type="caution">
    <text evidence="1">The sequence shown here is derived from an EMBL/GenBank/DDBJ whole genome shotgun (WGS) entry which is preliminary data.</text>
</comment>
<keyword evidence="2" id="KW-1185">Reference proteome</keyword>
<proteinExistence type="predicted"/>
<dbReference type="AlphaFoldDB" id="A0A0R0AUY8"/>
<dbReference type="RefSeq" id="WP_057645873.1">
    <property type="nucleotide sequence ID" value="NZ_LLXU01000060.1"/>
</dbReference>
<dbReference type="Proteomes" id="UP000051802">
    <property type="component" value="Unassembled WGS sequence"/>
</dbReference>
<dbReference type="EMBL" id="LLXU01000060">
    <property type="protein sequence ID" value="KRG45834.1"/>
    <property type="molecule type" value="Genomic_DNA"/>
</dbReference>
<gene>
    <name evidence="1" type="ORF">ARC20_07215</name>
</gene>